<dbReference type="Proteomes" id="UP000183832">
    <property type="component" value="Unassembled WGS sequence"/>
</dbReference>
<evidence type="ECO:0000313" key="2">
    <source>
        <dbReference type="Proteomes" id="UP000183832"/>
    </source>
</evidence>
<name>A0A1J1I6R9_9DIPT</name>
<evidence type="ECO:0000313" key="1">
    <source>
        <dbReference type="EMBL" id="CRK94113.1"/>
    </source>
</evidence>
<gene>
    <name evidence="1" type="ORF">CLUMA_CG007636</name>
</gene>
<dbReference type="EMBL" id="CVRI01000038">
    <property type="protein sequence ID" value="CRK94113.1"/>
    <property type="molecule type" value="Genomic_DNA"/>
</dbReference>
<accession>A0A1J1I6R9</accession>
<organism evidence="1 2">
    <name type="scientific">Clunio marinus</name>
    <dbReference type="NCBI Taxonomy" id="568069"/>
    <lineage>
        <taxon>Eukaryota</taxon>
        <taxon>Metazoa</taxon>
        <taxon>Ecdysozoa</taxon>
        <taxon>Arthropoda</taxon>
        <taxon>Hexapoda</taxon>
        <taxon>Insecta</taxon>
        <taxon>Pterygota</taxon>
        <taxon>Neoptera</taxon>
        <taxon>Endopterygota</taxon>
        <taxon>Diptera</taxon>
        <taxon>Nematocera</taxon>
        <taxon>Chironomoidea</taxon>
        <taxon>Chironomidae</taxon>
        <taxon>Clunio</taxon>
    </lineage>
</organism>
<reference evidence="1 2" key="1">
    <citation type="submission" date="2015-04" db="EMBL/GenBank/DDBJ databases">
        <authorList>
            <person name="Syromyatnikov M.Y."/>
            <person name="Popov V.N."/>
        </authorList>
    </citation>
    <scope>NUCLEOTIDE SEQUENCE [LARGE SCALE GENOMIC DNA]</scope>
</reference>
<protein>
    <submittedName>
        <fullName evidence="1">CLUMA_CG007636, isoform A</fullName>
    </submittedName>
</protein>
<keyword evidence="2" id="KW-1185">Reference proteome</keyword>
<proteinExistence type="predicted"/>
<sequence>MKGRIQIKTPSDMVIIQMDIVIVQLQTSNERFQKHLKALDFSQHCIKQRWGFDPKCLPLGKSFKRQQTNECVSCGDVRHSLKFNHD</sequence>
<dbReference type="AlphaFoldDB" id="A0A1J1I6R9"/>